<accession>A0ABQ2FQP3</accession>
<evidence type="ECO:0000313" key="2">
    <source>
        <dbReference type="Proteomes" id="UP000604341"/>
    </source>
</evidence>
<comment type="caution">
    <text evidence="1">The sequence shown here is derived from an EMBL/GenBank/DDBJ whole genome shotgun (WGS) entry which is preliminary data.</text>
</comment>
<proteinExistence type="predicted"/>
<organism evidence="1 2">
    <name type="scientific">Deinococcus radiotolerans</name>
    <dbReference type="NCBI Taxonomy" id="1309407"/>
    <lineage>
        <taxon>Bacteria</taxon>
        <taxon>Thermotogati</taxon>
        <taxon>Deinococcota</taxon>
        <taxon>Deinococci</taxon>
        <taxon>Deinococcales</taxon>
        <taxon>Deinococcaceae</taxon>
        <taxon>Deinococcus</taxon>
    </lineage>
</organism>
<keyword evidence="2" id="KW-1185">Reference proteome</keyword>
<dbReference type="RefSeq" id="WP_189070798.1">
    <property type="nucleotide sequence ID" value="NZ_BMPE01000025.1"/>
</dbReference>
<dbReference type="Proteomes" id="UP000604341">
    <property type="component" value="Unassembled WGS sequence"/>
</dbReference>
<name>A0ABQ2FQP3_9DEIO</name>
<gene>
    <name evidence="1" type="ORF">GCM10010844_40480</name>
</gene>
<protein>
    <submittedName>
        <fullName evidence="1">Uncharacterized protein</fullName>
    </submittedName>
</protein>
<reference evidence="2" key="1">
    <citation type="journal article" date="2019" name="Int. J. Syst. Evol. Microbiol.">
        <title>The Global Catalogue of Microorganisms (GCM) 10K type strain sequencing project: providing services to taxonomists for standard genome sequencing and annotation.</title>
        <authorList>
            <consortium name="The Broad Institute Genomics Platform"/>
            <consortium name="The Broad Institute Genome Sequencing Center for Infectious Disease"/>
            <person name="Wu L."/>
            <person name="Ma J."/>
        </authorList>
    </citation>
    <scope>NUCLEOTIDE SEQUENCE [LARGE SCALE GENOMIC DNA]</scope>
    <source>
        <strain evidence="2">JCM 19173</strain>
    </source>
</reference>
<dbReference type="EMBL" id="BMPE01000025">
    <property type="protein sequence ID" value="GGL17545.1"/>
    <property type="molecule type" value="Genomic_DNA"/>
</dbReference>
<sequence length="141" mass="15016">MPHTPFRLVPQVGLLPIRLGMHLKDVNEGLATAPTSIVSLGASIKWVEYGDLAAVDVDEHDLVFGITCTLLGAKTVHLGGVPIIADGSWLPAAAPLIRSLGPYQLYDGLMLFGELGLVFPDRMDNADTSGQFISVTSPFCD</sequence>
<evidence type="ECO:0000313" key="1">
    <source>
        <dbReference type="EMBL" id="GGL17545.1"/>
    </source>
</evidence>